<dbReference type="EMBL" id="MPUH01000257">
    <property type="protein sequence ID" value="OMJ84817.1"/>
    <property type="molecule type" value="Genomic_DNA"/>
</dbReference>
<comment type="caution">
    <text evidence="1">The sequence shown here is derived from an EMBL/GenBank/DDBJ whole genome shotgun (WGS) entry which is preliminary data.</text>
</comment>
<organism evidence="1 2">
    <name type="scientific">Stentor coeruleus</name>
    <dbReference type="NCBI Taxonomy" id="5963"/>
    <lineage>
        <taxon>Eukaryota</taxon>
        <taxon>Sar</taxon>
        <taxon>Alveolata</taxon>
        <taxon>Ciliophora</taxon>
        <taxon>Postciliodesmatophora</taxon>
        <taxon>Heterotrichea</taxon>
        <taxon>Heterotrichida</taxon>
        <taxon>Stentoridae</taxon>
        <taxon>Stentor</taxon>
    </lineage>
</organism>
<dbReference type="Proteomes" id="UP000187209">
    <property type="component" value="Unassembled WGS sequence"/>
</dbReference>
<accession>A0A1R2C735</accession>
<protein>
    <submittedName>
        <fullName evidence="1">Uncharacterized protein</fullName>
    </submittedName>
</protein>
<sequence>MGNSPVKENNINNNNRHRRTISIGCSEKFKEWNMPDYEILRLSRILVKQPRLKPLVHNDLYLKRMQRSSQIQTCN</sequence>
<evidence type="ECO:0000313" key="1">
    <source>
        <dbReference type="EMBL" id="OMJ84817.1"/>
    </source>
</evidence>
<proteinExistence type="predicted"/>
<evidence type="ECO:0000313" key="2">
    <source>
        <dbReference type="Proteomes" id="UP000187209"/>
    </source>
</evidence>
<gene>
    <name evidence="1" type="ORF">SteCoe_14005</name>
</gene>
<keyword evidence="2" id="KW-1185">Reference proteome</keyword>
<dbReference type="AlphaFoldDB" id="A0A1R2C735"/>
<reference evidence="1 2" key="1">
    <citation type="submission" date="2016-11" db="EMBL/GenBank/DDBJ databases">
        <title>The macronuclear genome of Stentor coeruleus: a giant cell with tiny introns.</title>
        <authorList>
            <person name="Slabodnick M."/>
            <person name="Ruby J.G."/>
            <person name="Reiff S.B."/>
            <person name="Swart E.C."/>
            <person name="Gosai S."/>
            <person name="Prabakaran S."/>
            <person name="Witkowska E."/>
            <person name="Larue G.E."/>
            <person name="Fisher S."/>
            <person name="Freeman R.M."/>
            <person name="Gunawardena J."/>
            <person name="Chu W."/>
            <person name="Stover N.A."/>
            <person name="Gregory B.D."/>
            <person name="Nowacki M."/>
            <person name="Derisi J."/>
            <person name="Roy S.W."/>
            <person name="Marshall W.F."/>
            <person name="Sood P."/>
        </authorList>
    </citation>
    <scope>NUCLEOTIDE SEQUENCE [LARGE SCALE GENOMIC DNA]</scope>
    <source>
        <strain evidence="1">WM001</strain>
    </source>
</reference>
<name>A0A1R2C735_9CILI</name>